<dbReference type="AlphaFoldDB" id="A0A9N9J2Z4"/>
<gene>
    <name evidence="3" type="ORF">DERYTH_LOCUS17856</name>
</gene>
<feature type="domain" description="CCHC-type" evidence="2">
    <location>
        <begin position="332"/>
        <end position="348"/>
    </location>
</feature>
<dbReference type="SUPFAM" id="SSF57756">
    <property type="entry name" value="Retrovirus zinc finger-like domains"/>
    <property type="match status" value="1"/>
</dbReference>
<dbReference type="Pfam" id="PF00098">
    <property type="entry name" value="zf-CCHC"/>
    <property type="match status" value="1"/>
</dbReference>
<evidence type="ECO:0000256" key="1">
    <source>
        <dbReference type="PROSITE-ProRule" id="PRU00047"/>
    </source>
</evidence>
<keyword evidence="1" id="KW-0863">Zinc-finger</keyword>
<reference evidence="3" key="1">
    <citation type="submission" date="2021-06" db="EMBL/GenBank/DDBJ databases">
        <authorList>
            <person name="Kallberg Y."/>
            <person name="Tangrot J."/>
            <person name="Rosling A."/>
        </authorList>
    </citation>
    <scope>NUCLEOTIDE SEQUENCE</scope>
    <source>
        <strain evidence="3">MA453B</strain>
    </source>
</reference>
<dbReference type="GO" id="GO:0008270">
    <property type="term" value="F:zinc ion binding"/>
    <property type="evidence" value="ECO:0007669"/>
    <property type="project" value="UniProtKB-KW"/>
</dbReference>
<name>A0A9N9J2Z4_9GLOM</name>
<dbReference type="GO" id="GO:0003676">
    <property type="term" value="F:nucleic acid binding"/>
    <property type="evidence" value="ECO:0007669"/>
    <property type="project" value="InterPro"/>
</dbReference>
<evidence type="ECO:0000313" key="4">
    <source>
        <dbReference type="Proteomes" id="UP000789405"/>
    </source>
</evidence>
<evidence type="ECO:0000259" key="2">
    <source>
        <dbReference type="PROSITE" id="PS50158"/>
    </source>
</evidence>
<dbReference type="PROSITE" id="PS50158">
    <property type="entry name" value="ZF_CCHC"/>
    <property type="match status" value="1"/>
</dbReference>
<dbReference type="EMBL" id="CAJVPY010017346">
    <property type="protein sequence ID" value="CAG8761509.1"/>
    <property type="molecule type" value="Genomic_DNA"/>
</dbReference>
<comment type="caution">
    <text evidence="3">The sequence shown here is derived from an EMBL/GenBank/DDBJ whole genome shotgun (WGS) entry which is preliminary data.</text>
</comment>
<keyword evidence="1" id="KW-0862">Zinc</keyword>
<dbReference type="SMART" id="SM00343">
    <property type="entry name" value="ZnF_C2HC"/>
    <property type="match status" value="1"/>
</dbReference>
<accession>A0A9N9J2Z4</accession>
<evidence type="ECO:0000313" key="3">
    <source>
        <dbReference type="EMBL" id="CAG8761509.1"/>
    </source>
</evidence>
<dbReference type="InterPro" id="IPR001878">
    <property type="entry name" value="Znf_CCHC"/>
</dbReference>
<proteinExistence type="predicted"/>
<feature type="non-terminal residue" evidence="3">
    <location>
        <position position="1"/>
    </location>
</feature>
<keyword evidence="1" id="KW-0479">Metal-binding</keyword>
<dbReference type="InterPro" id="IPR036875">
    <property type="entry name" value="Znf_CCHC_sf"/>
</dbReference>
<sequence>MSYGEIGNETYIRVFQQYFNKYPNPPSNEHKIKLQEKLKEFDQKIKEYLNENPITKRTLIQKEIYPKELTNEEITTYLVYSLVTADKSRVKSSLETISRKSFNIKNWLKHTQCTYQGQLYLNNGSNKFDRAIKKYREWRNQLENAFKALRLGDLIIFGKYSGTPKKGYTLRGRDYISTANNANECRWSTEIMQTVFAIIRTKLKKDALEVFDSEIATINCYFRSNLDNANDLKDAENYPIKGISYLQAPNFFGGNYMYLVERIPKNIAQQITLTTPIPNNEEDFFRRADSLFRATRVTMDIVEKSKNEKTNHYSQRTQRINNVQTEQPQKGKCYSCEQIGHFVKECPKRKGKEAYNR</sequence>
<organism evidence="3 4">
    <name type="scientific">Dentiscutata erythropus</name>
    <dbReference type="NCBI Taxonomy" id="1348616"/>
    <lineage>
        <taxon>Eukaryota</taxon>
        <taxon>Fungi</taxon>
        <taxon>Fungi incertae sedis</taxon>
        <taxon>Mucoromycota</taxon>
        <taxon>Glomeromycotina</taxon>
        <taxon>Glomeromycetes</taxon>
        <taxon>Diversisporales</taxon>
        <taxon>Gigasporaceae</taxon>
        <taxon>Dentiscutata</taxon>
    </lineage>
</organism>
<dbReference type="Proteomes" id="UP000789405">
    <property type="component" value="Unassembled WGS sequence"/>
</dbReference>
<keyword evidence="4" id="KW-1185">Reference proteome</keyword>
<dbReference type="Gene3D" id="4.10.60.10">
    <property type="entry name" value="Zinc finger, CCHC-type"/>
    <property type="match status" value="1"/>
</dbReference>
<protein>
    <submittedName>
        <fullName evidence="3">126_t:CDS:1</fullName>
    </submittedName>
</protein>